<evidence type="ECO:0000259" key="2">
    <source>
        <dbReference type="Pfam" id="PF12783"/>
    </source>
</evidence>
<feature type="compositionally biased region" description="Polar residues" evidence="1">
    <location>
        <begin position="1772"/>
        <end position="1788"/>
    </location>
</feature>
<dbReference type="Pfam" id="PF12783">
    <property type="entry name" value="Sec7-like_HUS"/>
    <property type="match status" value="1"/>
</dbReference>
<evidence type="ECO:0000259" key="3">
    <source>
        <dbReference type="Pfam" id="PF16206"/>
    </source>
</evidence>
<dbReference type="Proteomes" id="UP000187455">
    <property type="component" value="Unassembled WGS sequence"/>
</dbReference>
<dbReference type="STRING" id="133383.A0A1R0GXH8"/>
<evidence type="ECO:0000256" key="1">
    <source>
        <dbReference type="SAM" id="MobiDB-lite"/>
    </source>
</evidence>
<dbReference type="InterPro" id="IPR032691">
    <property type="entry name" value="Mon2/Sec7/BIG1-like_HUS"/>
</dbReference>
<dbReference type="GO" id="GO:0005794">
    <property type="term" value="C:Golgi apparatus"/>
    <property type="evidence" value="ECO:0007669"/>
    <property type="project" value="UniProtKB-ARBA"/>
</dbReference>
<dbReference type="InterPro" id="IPR032817">
    <property type="entry name" value="Mon2_C"/>
</dbReference>
<comment type="caution">
    <text evidence="4">The sequence shown here is derived from an EMBL/GenBank/DDBJ whole genome shotgun (WGS) entry which is preliminary data.</text>
</comment>
<gene>
    <name evidence="4" type="ORF">AYI68_g4288</name>
</gene>
<feature type="domain" description="Mon2 C-terminal" evidence="3">
    <location>
        <begin position="1009"/>
        <end position="1070"/>
    </location>
</feature>
<dbReference type="Pfam" id="PF16206">
    <property type="entry name" value="Mon2_C"/>
    <property type="match status" value="1"/>
</dbReference>
<dbReference type="EMBL" id="LSSL01002319">
    <property type="protein sequence ID" value="OLY81604.1"/>
    <property type="molecule type" value="Genomic_DNA"/>
</dbReference>
<feature type="region of interest" description="Disordered" evidence="1">
    <location>
        <begin position="1768"/>
        <end position="1788"/>
    </location>
</feature>
<evidence type="ECO:0000313" key="4">
    <source>
        <dbReference type="EMBL" id="OLY81604.1"/>
    </source>
</evidence>
<protein>
    <submittedName>
        <fullName evidence="4">Protein MON2-like protein</fullName>
    </submittedName>
</protein>
<accession>A0A1R0GXH8</accession>
<reference evidence="4 5" key="1">
    <citation type="journal article" date="2016" name="Mol. Biol. Evol.">
        <title>Genome-Wide Survey of Gut Fungi (Harpellales) Reveals the First Horizontally Transferred Ubiquitin Gene from a Mosquito Host.</title>
        <authorList>
            <person name="Wang Y."/>
            <person name="White M.M."/>
            <person name="Kvist S."/>
            <person name="Moncalvo J.M."/>
        </authorList>
    </citation>
    <scope>NUCLEOTIDE SEQUENCE [LARGE SCALE GENOMIC DNA]</scope>
    <source>
        <strain evidence="4 5">ALG-7-W6</strain>
    </source>
</reference>
<organism evidence="4 5">
    <name type="scientific">Smittium mucronatum</name>
    <dbReference type="NCBI Taxonomy" id="133383"/>
    <lineage>
        <taxon>Eukaryota</taxon>
        <taxon>Fungi</taxon>
        <taxon>Fungi incertae sedis</taxon>
        <taxon>Zoopagomycota</taxon>
        <taxon>Kickxellomycotina</taxon>
        <taxon>Harpellomycetes</taxon>
        <taxon>Harpellales</taxon>
        <taxon>Legeriomycetaceae</taxon>
        <taxon>Smittium</taxon>
    </lineage>
</organism>
<keyword evidence="5" id="KW-1185">Reference proteome</keyword>
<evidence type="ECO:0000313" key="5">
    <source>
        <dbReference type="Proteomes" id="UP000187455"/>
    </source>
</evidence>
<dbReference type="OrthoDB" id="294853at2759"/>
<proteinExistence type="predicted"/>
<feature type="domain" description="Mon2/Sec7/BIG1-like HUS" evidence="2">
    <location>
        <begin position="66"/>
        <end position="255"/>
    </location>
</feature>
<sequence>MCFQLLSFDSSDISNTAFATLKQLFIIVFDRVEVSSRTKIPSTEPENINESTQQKVEKEILAEDCLLDGYDVFNDLCLLANDNPSIFMSYPKPDKSFVLEILESVISSHFSTLDNLPLFKELIRTSLVPLLINSFSENSTFNLSVRHFRLALVFIDKFHSIFPVESQLFITVFIYLISPNIPTNPLLDSFPEDETLIDSESKSPRQMLSDFFQNTILSEIPGYMIVLSSESLLTIFSDTKLFLELFNLYDYSHSSNKTIHNIVRCIGIYIAQISESFSSGSDSASKSVKSITEYDNKVGHLNKQDMSDSISVTSFSNSSQKSQSVNLISKTKNSNLKLSFLDSVDRFDEPNITPYSNLKIPLYCLVELSKGFSSLLIPLVSQSVLVNSRESSSSSSKRTLVLLNEMQNLDRIVDDSDRSNAEMIHSFLAESWPELLASTNFLSSIPLDEAEQVSIALAMENFTKILGAINIDSGCTSFLLALCKSSLPNFEISILERNRSNFQSDAVKEFLLSPGGFKPLSTESFLPIEFSLSKPQILSLCAVSDCARFLAPVLNEKWYTVIVTLQQAEELLYQRKLNIQNSLGESSINSQNEYLANLNESSNGDIQRAFIDHRLIVSEYEFLFDLVPTLDEKTFGWFVVSLCILNSDFSGAPSRDSDIISINLIRRNSNISRRMLTLLNRVAFPIKYLLSLAKSHMNKLLTIKSPFDSDSDKKSLWDLFVYQLLDTATFINTPQPLRLQASEALSDAILTVMSYVVSMANESVNLENDPGFEITDVSKSFYGDAQVQALMPLSEMMTNSRNKGDAQQFVRFSEVQNLALSTLNQLLQASGHSIVNAWGVVFDILNSAIMISAPDKSNALSLGSSNYDTLSNQQINSSKPLNLIRLAFPSLQLICSDFIGNLSPNYIRRCLFVLQEYSKQSIDMNVALTSVGLMWSINDYLIAQNIKLPENLKSNIPSDPKISDPSLGGLLEAFLNDKNLPFKTNNSKLWDHFHNIDLGEILNETNSQILFLLVLRSLCFLCIDSRHELRSSSIQTLFSTLEVYNDHLNSWCWDVVLWAIVTPLLAQVSINRTKSLVSDWVISPIMLDEGLSVENPIKEGLNNDVPQDFNLSKYDIARNIVEPDSKPTPEMSKSGIYLEDPRVVRIKTWDETLLTLISKTCHIWVSKYNSALVNTTNVNQALVSFLSWLIVNISGCHNPITFYKLIFNYIFNKSISNIDLLQGNTETKFESDYLYSFYKYVFSIPGIKFTTPISLSIALVDMILDSIVKLTKNFSPIENISEKSLNSGSQVTNFEMFFWDTTLLMSHISSDPLYRKAIDDSKSIIDNSVRSGFNNSHYIILSDTPKLLISNLGPLGSNSLDLSNYKDLIFCLKSLLFAEFNLESEDVYSMSQLQSSVLDNINSIIELFSKDVYSNNAFSDNESAEAFKLKIKSNFLASRITLVSNILPECLEFLCNISTLPIVNLLYSESPVPDKPFYPSGLPPWAVSTLEYSRKWSLIHEYQHFNSSAYSTSVLNQYRTTTSWKPSYISLSQNAVISINGIISKLRLLEFLDLGFNASLFDQNDLSSSLFDDSYTKVKLNEMIKFSAESGLNIQFIFLLERMVFRGLLTKTISSTALFLVSWDCFRWKVLESRVSLKISEDSSIYSILLPLWSSCAKSMSSVINYSFETLSRLYPLKVQSQVDSVWILLNQIMEDVLFLPNSVINDWQFLYSQGNLHCDTPYQEKSQSVLDSLNFDLIFPQFECNYSFRDVSVLNNNFFILRCPPPKSSSDDVLNTSSNLGPQSSNHYDSNDVNLNVEDFHIKSLNNFVLASLRFVSSIVNLALEEEDVERNVSFKKGNWYASSLLANEAGDLSNTAQREAQASDSINFMDTTFKNHMYSHHIDGMFDLLHKISTINHSSLSPKIINTRSYKLSFASQADLAAPYKSIEFYSQGLSLSLSALHWLFVSSSQESSVIPSLYKGNSSSFDFMGFNFISESPSVNYSIKEVFEEFKKFEISLVPSCFTEIRSSDESDNENSVESLHQENCICVFGPFPKFSERPLVPFYVSEISTKYLLKSSICLISQYLSPVIHYPISIYKNNSPFDNNSKFVFENDIQLLFLISHLLRLNCRYNIFDHMINLCKLDNPMEILRNVIAYPHSNIKRLIRYDKIISADQFMSEYNNHIDDNELFNSIDKALRDSHEVTSYDKYVSQISKSMNIDHSSEHAQNGSNNPSISPKELNKREIYLNLLSSPHSHLFILFDFISALSLTNDVIGIYATKCKEMITDLIL</sequence>
<name>A0A1R0GXH8_9FUNG</name>